<dbReference type="InterPro" id="IPR046157">
    <property type="entry name" value="DUF6159"/>
</dbReference>
<comment type="caution">
    <text evidence="2">The sequence shown here is derived from an EMBL/GenBank/DDBJ whole genome shotgun (WGS) entry which is preliminary data.</text>
</comment>
<gene>
    <name evidence="2" type="ORF">KAK11_15290</name>
</gene>
<evidence type="ECO:0008006" key="4">
    <source>
        <dbReference type="Google" id="ProtNLM"/>
    </source>
</evidence>
<dbReference type="Proteomes" id="UP000672097">
    <property type="component" value="Unassembled WGS sequence"/>
</dbReference>
<protein>
    <recommendedName>
        <fullName evidence="4">DUF4013 domain-containing protein</fullName>
    </recommendedName>
</protein>
<name>A0ABS5E0V5_9BURK</name>
<dbReference type="RefSeq" id="WP_210810058.1">
    <property type="nucleotide sequence ID" value="NZ_JAGQDG010000005.1"/>
</dbReference>
<evidence type="ECO:0000313" key="3">
    <source>
        <dbReference type="Proteomes" id="UP000672097"/>
    </source>
</evidence>
<feature type="transmembrane region" description="Helical" evidence="1">
    <location>
        <begin position="143"/>
        <end position="164"/>
    </location>
</feature>
<keyword evidence="3" id="KW-1185">Reference proteome</keyword>
<feature type="transmembrane region" description="Helical" evidence="1">
    <location>
        <begin position="190"/>
        <end position="214"/>
    </location>
</feature>
<sequence>MFRIQQSWHLLGATFRLWSGTPWLWGYGVFWVALVWAVWWPLSGPVIEWMISTAKQGDETALNMGLLQTLGVYMALNLLRMVFGFSVAGLAMARLEGHRPTGWDAWDAIVRHLGAIFWLSLLHSVVGMVLEQLRERFGWLGELLSNVAAMLWGLATSLTIPALVMRQEASWQEGLSESVSLFKRTWGENLVATVSSGLALGLLTLLVMLAWLVYALLQAPALALPTLMNGAVMILLASWVLGAFFQETFNTVLYRYARLGEVPDAFVEIDLPSQFVPKTA</sequence>
<feature type="transmembrane region" description="Helical" evidence="1">
    <location>
        <begin position="113"/>
        <end position="131"/>
    </location>
</feature>
<dbReference type="EMBL" id="JAGQDG010000005">
    <property type="protein sequence ID" value="MBQ0936696.1"/>
    <property type="molecule type" value="Genomic_DNA"/>
</dbReference>
<keyword evidence="1" id="KW-0472">Membrane</keyword>
<dbReference type="Pfam" id="PF19656">
    <property type="entry name" value="DUF6159"/>
    <property type="match status" value="1"/>
</dbReference>
<evidence type="ECO:0000256" key="1">
    <source>
        <dbReference type="SAM" id="Phobius"/>
    </source>
</evidence>
<reference evidence="2 3" key="1">
    <citation type="submission" date="2021-04" db="EMBL/GenBank/DDBJ databases">
        <title>The genome sequence of type strain Ideonella paludis KCTC 32238.</title>
        <authorList>
            <person name="Liu Y."/>
        </authorList>
    </citation>
    <scope>NUCLEOTIDE SEQUENCE [LARGE SCALE GENOMIC DNA]</scope>
    <source>
        <strain evidence="2 3">KCTC 32238</strain>
    </source>
</reference>
<organism evidence="2 3">
    <name type="scientific">Ideonella paludis</name>
    <dbReference type="NCBI Taxonomy" id="1233411"/>
    <lineage>
        <taxon>Bacteria</taxon>
        <taxon>Pseudomonadati</taxon>
        <taxon>Pseudomonadota</taxon>
        <taxon>Betaproteobacteria</taxon>
        <taxon>Burkholderiales</taxon>
        <taxon>Sphaerotilaceae</taxon>
        <taxon>Ideonella</taxon>
    </lineage>
</organism>
<proteinExistence type="predicted"/>
<keyword evidence="1" id="KW-1133">Transmembrane helix</keyword>
<feature type="transmembrane region" description="Helical" evidence="1">
    <location>
        <begin position="226"/>
        <end position="245"/>
    </location>
</feature>
<feature type="transmembrane region" description="Helical" evidence="1">
    <location>
        <begin position="70"/>
        <end position="92"/>
    </location>
</feature>
<accession>A0ABS5E0V5</accession>
<keyword evidence="1" id="KW-0812">Transmembrane</keyword>
<evidence type="ECO:0000313" key="2">
    <source>
        <dbReference type="EMBL" id="MBQ0936696.1"/>
    </source>
</evidence>
<feature type="transmembrane region" description="Helical" evidence="1">
    <location>
        <begin position="21"/>
        <end position="42"/>
    </location>
</feature>